<dbReference type="Proteomes" id="UP000261031">
    <property type="component" value="Unassembled WGS sequence"/>
</dbReference>
<evidence type="ECO:0000313" key="3">
    <source>
        <dbReference type="EMBL" id="RHL95469.1"/>
    </source>
</evidence>
<dbReference type="AlphaFoldDB" id="A0A3E5HNV3"/>
<evidence type="ECO:0000256" key="1">
    <source>
        <dbReference type="SAM" id="MobiDB-lite"/>
    </source>
</evidence>
<feature type="region of interest" description="Disordered" evidence="1">
    <location>
        <begin position="208"/>
        <end position="241"/>
    </location>
</feature>
<evidence type="ECO:0000313" key="2">
    <source>
        <dbReference type="EMBL" id="RGP03513.1"/>
    </source>
</evidence>
<organism evidence="2 4">
    <name type="scientific">Bifidobacterium pseudocatenulatum</name>
    <dbReference type="NCBI Taxonomy" id="28026"/>
    <lineage>
        <taxon>Bacteria</taxon>
        <taxon>Bacillati</taxon>
        <taxon>Actinomycetota</taxon>
        <taxon>Actinomycetes</taxon>
        <taxon>Bifidobacteriales</taxon>
        <taxon>Bifidobacteriaceae</taxon>
        <taxon>Bifidobacterium</taxon>
    </lineage>
</organism>
<dbReference type="RefSeq" id="WP_117611877.1">
    <property type="nucleotide sequence ID" value="NZ_JADNDY010000003.1"/>
</dbReference>
<protein>
    <submittedName>
        <fullName evidence="2">Uncharacterized protein</fullName>
    </submittedName>
</protein>
<dbReference type="Proteomes" id="UP000285613">
    <property type="component" value="Unassembled WGS sequence"/>
</dbReference>
<evidence type="ECO:0000313" key="4">
    <source>
        <dbReference type="Proteomes" id="UP000261031"/>
    </source>
</evidence>
<reference evidence="4 5" key="1">
    <citation type="submission" date="2018-08" db="EMBL/GenBank/DDBJ databases">
        <title>A genome reference for cultivated species of the human gut microbiota.</title>
        <authorList>
            <person name="Zou Y."/>
            <person name="Xue W."/>
            <person name="Luo G."/>
        </authorList>
    </citation>
    <scope>NUCLEOTIDE SEQUENCE [LARGE SCALE GENOMIC DNA]</scope>
    <source>
        <strain evidence="3 5">AF36-12AT</strain>
        <strain evidence="2 4">OF05-12</strain>
    </source>
</reference>
<proteinExistence type="predicted"/>
<gene>
    <name evidence="3" type="ORF">DWZ91_06485</name>
    <name evidence="2" type="ORF">DXA79_03225</name>
</gene>
<dbReference type="EMBL" id="QRPH01000004">
    <property type="protein sequence ID" value="RHL95469.1"/>
    <property type="molecule type" value="Genomic_DNA"/>
</dbReference>
<sequence length="510" mass="53906">MNDFDKGFEFSARHAAAVPAGMDAMSWVNSVEAAIEELYSAMNSYDHYKNSKAAQDSLKGFLAEEWSFGTANVDAAVKRVDARGIRLDSHDLGSADVAWGADQYQLKFLTDPKNIARKLATTLRDSYNGRPKRYADLSFDEWAVEKGFAGKAPDDLLYGDMGGLIPSDKLEAAKQYTLMRIERAKGRGLDEEVRRWTKVRDNLTDRIKTPEGVEGRPATNEEMRRKAIDVSNKKKLDPADDGMTTSQLIAASDIVKQSLKAGGTAAALSAALSVAPEIYRAIDYLIAEGEIDDEHLKSIGTAACAGAANGFVSGSATAAITAAAAKGAFGETVKAAAMGSRGANVIASLVVLTMETCRNSYLVASGQIEPVEMANNIGQSVFSTVMMLGGAAVATALTGGATLPVLIGSFVGGAAGSMAFRPVSSCVMKVCVNSGVTFFGLVEQDYEVPKRLLSMLGIKGASIKTARVKTAAVSTAARLSAPSVKTACLHTADVVFFERGLVGVNRVAYS</sequence>
<dbReference type="EMBL" id="QSWD01000002">
    <property type="protein sequence ID" value="RGP03513.1"/>
    <property type="molecule type" value="Genomic_DNA"/>
</dbReference>
<accession>A0A3E5HNV3</accession>
<name>A0A3E5HNV3_BIFPS</name>
<evidence type="ECO:0000313" key="5">
    <source>
        <dbReference type="Proteomes" id="UP000285613"/>
    </source>
</evidence>
<feature type="compositionally biased region" description="Basic and acidic residues" evidence="1">
    <location>
        <begin position="208"/>
        <end position="238"/>
    </location>
</feature>
<comment type="caution">
    <text evidence="2">The sequence shown here is derived from an EMBL/GenBank/DDBJ whole genome shotgun (WGS) entry which is preliminary data.</text>
</comment>